<dbReference type="EMBL" id="JBIMPM010000087">
    <property type="protein sequence ID" value="MFH5256052.1"/>
    <property type="molecule type" value="Genomic_DNA"/>
</dbReference>
<accession>A0ABW7LDA5</accession>
<reference evidence="1 2" key="1">
    <citation type="submission" date="2024-10" db="EMBL/GenBank/DDBJ databases">
        <title>Burkholderia semiarida in Mexico.</title>
        <authorList>
            <person name="Estrada P."/>
        </authorList>
    </citation>
    <scope>NUCLEOTIDE SEQUENCE [LARGE SCALE GENOMIC DNA]</scope>
    <source>
        <strain evidence="1 2">CLM7-1</strain>
    </source>
</reference>
<dbReference type="RefSeq" id="WP_395131920.1">
    <property type="nucleotide sequence ID" value="NZ_JBIMPM010000087.1"/>
</dbReference>
<proteinExistence type="predicted"/>
<comment type="caution">
    <text evidence="1">The sequence shown here is derived from an EMBL/GenBank/DDBJ whole genome shotgun (WGS) entry which is preliminary data.</text>
</comment>
<protein>
    <submittedName>
        <fullName evidence="1">Uncharacterized protein</fullName>
    </submittedName>
</protein>
<keyword evidence="2" id="KW-1185">Reference proteome</keyword>
<dbReference type="Proteomes" id="UP001609186">
    <property type="component" value="Unassembled WGS sequence"/>
</dbReference>
<evidence type="ECO:0000313" key="2">
    <source>
        <dbReference type="Proteomes" id="UP001609186"/>
    </source>
</evidence>
<evidence type="ECO:0000313" key="1">
    <source>
        <dbReference type="EMBL" id="MFH5256052.1"/>
    </source>
</evidence>
<organism evidence="1 2">
    <name type="scientific">Burkholderia semiarida</name>
    <dbReference type="NCBI Taxonomy" id="2843303"/>
    <lineage>
        <taxon>Bacteria</taxon>
        <taxon>Pseudomonadati</taxon>
        <taxon>Pseudomonadota</taxon>
        <taxon>Betaproteobacteria</taxon>
        <taxon>Burkholderiales</taxon>
        <taxon>Burkholderiaceae</taxon>
        <taxon>Burkholderia</taxon>
        <taxon>Burkholderia cepacia complex</taxon>
    </lineage>
</organism>
<sequence>MARYIKVVVGSESGEAPVIVMRRDGATGLDVLGLIQGVVELFDMEQLAQVEGRTFSYSEHAAFGAVSPDQAASFRAFASHIRSSEGKNDVSDVDAA</sequence>
<gene>
    <name evidence="1" type="ORF">ACGTRS_32960</name>
</gene>
<name>A0ABW7LDA5_9BURK</name>